<evidence type="ECO:0000313" key="3">
    <source>
        <dbReference type="Proteomes" id="UP000271241"/>
    </source>
</evidence>
<dbReference type="EMBL" id="KZ992452">
    <property type="protein sequence ID" value="RKP10444.1"/>
    <property type="molecule type" value="Genomic_DNA"/>
</dbReference>
<proteinExistence type="predicted"/>
<feature type="compositionally biased region" description="Polar residues" evidence="1">
    <location>
        <begin position="31"/>
        <end position="43"/>
    </location>
</feature>
<name>A0A4P9XVX5_9FUNG</name>
<organism evidence="2 3">
    <name type="scientific">Thamnocephalis sphaerospora</name>
    <dbReference type="NCBI Taxonomy" id="78915"/>
    <lineage>
        <taxon>Eukaryota</taxon>
        <taxon>Fungi</taxon>
        <taxon>Fungi incertae sedis</taxon>
        <taxon>Zoopagomycota</taxon>
        <taxon>Zoopagomycotina</taxon>
        <taxon>Zoopagomycetes</taxon>
        <taxon>Zoopagales</taxon>
        <taxon>Sigmoideomycetaceae</taxon>
        <taxon>Thamnocephalis</taxon>
    </lineage>
</organism>
<dbReference type="Proteomes" id="UP000271241">
    <property type="component" value="Unassembled WGS sequence"/>
</dbReference>
<dbReference type="AlphaFoldDB" id="A0A4P9XVX5"/>
<protein>
    <submittedName>
        <fullName evidence="2">Uncharacterized protein</fullName>
    </submittedName>
</protein>
<reference evidence="3" key="1">
    <citation type="journal article" date="2018" name="Nat. Microbiol.">
        <title>Leveraging single-cell genomics to expand the fungal tree of life.</title>
        <authorList>
            <person name="Ahrendt S.R."/>
            <person name="Quandt C.A."/>
            <person name="Ciobanu D."/>
            <person name="Clum A."/>
            <person name="Salamov A."/>
            <person name="Andreopoulos B."/>
            <person name="Cheng J.F."/>
            <person name="Woyke T."/>
            <person name="Pelin A."/>
            <person name="Henrissat B."/>
            <person name="Reynolds N.K."/>
            <person name="Benny G.L."/>
            <person name="Smith M.E."/>
            <person name="James T.Y."/>
            <person name="Grigoriev I.V."/>
        </authorList>
    </citation>
    <scope>NUCLEOTIDE SEQUENCE [LARGE SCALE GENOMIC DNA]</scope>
    <source>
        <strain evidence="3">RSA 1356</strain>
    </source>
</reference>
<gene>
    <name evidence="2" type="ORF">THASP1DRAFT_27771</name>
</gene>
<feature type="region of interest" description="Disordered" evidence="1">
    <location>
        <begin position="31"/>
        <end position="72"/>
    </location>
</feature>
<evidence type="ECO:0000313" key="2">
    <source>
        <dbReference type="EMBL" id="RKP10444.1"/>
    </source>
</evidence>
<accession>A0A4P9XVX5</accession>
<feature type="compositionally biased region" description="Low complexity" evidence="1">
    <location>
        <begin position="44"/>
        <end position="64"/>
    </location>
</feature>
<sequence>MYACQLLITSQLSSTSSALGHTQLSFTLPLHSAQSGDNKSSSVPNPASTTGTTTTTDSSTTKPSETPKKNGAAGVAADKFTAFLAGSAIAAGAAYQLV</sequence>
<keyword evidence="3" id="KW-1185">Reference proteome</keyword>
<evidence type="ECO:0000256" key="1">
    <source>
        <dbReference type="SAM" id="MobiDB-lite"/>
    </source>
</evidence>